<reference evidence="3" key="2">
    <citation type="submission" date="2015-01" db="EMBL/GenBank/DDBJ databases">
        <title>Evolutionary Origins and Diversification of the Mycorrhizal Mutualists.</title>
        <authorList>
            <consortium name="DOE Joint Genome Institute"/>
            <consortium name="Mycorrhizal Genomics Consortium"/>
            <person name="Kohler A."/>
            <person name="Kuo A."/>
            <person name="Nagy L.G."/>
            <person name="Floudas D."/>
            <person name="Copeland A."/>
            <person name="Barry K.W."/>
            <person name="Cichocki N."/>
            <person name="Veneault-Fourrey C."/>
            <person name="LaButti K."/>
            <person name="Lindquist E.A."/>
            <person name="Lipzen A."/>
            <person name="Lundell T."/>
            <person name="Morin E."/>
            <person name="Murat C."/>
            <person name="Riley R."/>
            <person name="Ohm R."/>
            <person name="Sun H."/>
            <person name="Tunlid A."/>
            <person name="Henrissat B."/>
            <person name="Grigoriev I.V."/>
            <person name="Hibbett D.S."/>
            <person name="Martin F."/>
        </authorList>
    </citation>
    <scope>NUCLEOTIDE SEQUENCE [LARGE SCALE GENOMIC DNA]</scope>
    <source>
        <strain evidence="3">Foug A</strain>
    </source>
</reference>
<protein>
    <submittedName>
        <fullName evidence="2">Uncharacterized protein</fullName>
    </submittedName>
</protein>
<gene>
    <name evidence="2" type="ORF">SCLCIDRAFT_34429</name>
</gene>
<dbReference type="HOGENOM" id="CLU_099555_0_0_1"/>
<organism evidence="2 3">
    <name type="scientific">Scleroderma citrinum Foug A</name>
    <dbReference type="NCBI Taxonomy" id="1036808"/>
    <lineage>
        <taxon>Eukaryota</taxon>
        <taxon>Fungi</taxon>
        <taxon>Dikarya</taxon>
        <taxon>Basidiomycota</taxon>
        <taxon>Agaricomycotina</taxon>
        <taxon>Agaricomycetes</taxon>
        <taxon>Agaricomycetidae</taxon>
        <taxon>Boletales</taxon>
        <taxon>Sclerodermatineae</taxon>
        <taxon>Sclerodermataceae</taxon>
        <taxon>Scleroderma</taxon>
    </lineage>
</organism>
<dbReference type="EMBL" id="KN822521">
    <property type="protein sequence ID" value="KIM50304.1"/>
    <property type="molecule type" value="Genomic_DNA"/>
</dbReference>
<feature type="compositionally biased region" description="Basic and acidic residues" evidence="1">
    <location>
        <begin position="162"/>
        <end position="183"/>
    </location>
</feature>
<dbReference type="Proteomes" id="UP000053989">
    <property type="component" value="Unassembled WGS sequence"/>
</dbReference>
<feature type="compositionally biased region" description="Basic and acidic residues" evidence="1">
    <location>
        <begin position="110"/>
        <end position="120"/>
    </location>
</feature>
<sequence length="261" mass="28274">MVLELPELARENQDWKIYRAHILDSAAAEGVVSHLSGAAPKPVDSRELEAWNVSNAVAKFIILEVITDSLLARLMHHELAHTLFSQLAAICGDLEPIAIELPAEWSDQDEPLREDSHPKSDGAYSARTAEIVEGKDVEGAGAAAENPIEPPQAPDGLSSTDRSQETEQCGRERIAHDTDRESGHSSLTSVLKTTEIHDKKPSGTTPAGIPIIPSILNTNSTTIYPKDLEDPPNAPDGTSRGDDHKTAESGGQWQRTMREVT</sequence>
<accession>A0A0C3D1L4</accession>
<evidence type="ECO:0000313" key="3">
    <source>
        <dbReference type="Proteomes" id="UP000053989"/>
    </source>
</evidence>
<name>A0A0C3D1L4_9AGAM</name>
<keyword evidence="3" id="KW-1185">Reference proteome</keyword>
<feature type="region of interest" description="Disordered" evidence="1">
    <location>
        <begin position="143"/>
        <end position="261"/>
    </location>
</feature>
<reference evidence="2 3" key="1">
    <citation type="submission" date="2014-04" db="EMBL/GenBank/DDBJ databases">
        <authorList>
            <consortium name="DOE Joint Genome Institute"/>
            <person name="Kuo A."/>
            <person name="Kohler A."/>
            <person name="Nagy L.G."/>
            <person name="Floudas D."/>
            <person name="Copeland A."/>
            <person name="Barry K.W."/>
            <person name="Cichocki N."/>
            <person name="Veneault-Fourrey C."/>
            <person name="LaButti K."/>
            <person name="Lindquist E.A."/>
            <person name="Lipzen A."/>
            <person name="Lundell T."/>
            <person name="Morin E."/>
            <person name="Murat C."/>
            <person name="Sun H."/>
            <person name="Tunlid A."/>
            <person name="Henrissat B."/>
            <person name="Grigoriev I.V."/>
            <person name="Hibbett D.S."/>
            <person name="Martin F."/>
            <person name="Nordberg H.P."/>
            <person name="Cantor M.N."/>
            <person name="Hua S.X."/>
        </authorList>
    </citation>
    <scope>NUCLEOTIDE SEQUENCE [LARGE SCALE GENOMIC DNA]</scope>
    <source>
        <strain evidence="2 3">Foug A</strain>
    </source>
</reference>
<feature type="region of interest" description="Disordered" evidence="1">
    <location>
        <begin position="105"/>
        <end position="125"/>
    </location>
</feature>
<proteinExistence type="predicted"/>
<dbReference type="OrthoDB" id="2653948at2759"/>
<dbReference type="AlphaFoldDB" id="A0A0C3D1L4"/>
<evidence type="ECO:0000313" key="2">
    <source>
        <dbReference type="EMBL" id="KIM50304.1"/>
    </source>
</evidence>
<dbReference type="InParanoid" id="A0A0C3D1L4"/>
<evidence type="ECO:0000256" key="1">
    <source>
        <dbReference type="SAM" id="MobiDB-lite"/>
    </source>
</evidence>